<organism evidence="1 2">
    <name type="scientific">Cocleimonas flava</name>
    <dbReference type="NCBI Taxonomy" id="634765"/>
    <lineage>
        <taxon>Bacteria</taxon>
        <taxon>Pseudomonadati</taxon>
        <taxon>Pseudomonadota</taxon>
        <taxon>Gammaproteobacteria</taxon>
        <taxon>Thiotrichales</taxon>
        <taxon>Thiotrichaceae</taxon>
        <taxon>Cocleimonas</taxon>
    </lineage>
</organism>
<protein>
    <submittedName>
        <fullName evidence="1">Uncharacterized protein</fullName>
    </submittedName>
</protein>
<accession>A0A4R1EVI4</accession>
<gene>
    <name evidence="1" type="ORF">EV695_3273</name>
</gene>
<evidence type="ECO:0000313" key="1">
    <source>
        <dbReference type="EMBL" id="TCJ85303.1"/>
    </source>
</evidence>
<evidence type="ECO:0000313" key="2">
    <source>
        <dbReference type="Proteomes" id="UP000294887"/>
    </source>
</evidence>
<sequence length="143" mass="16012">MKVDGLLETGVFETLPLDKKLDKSLENSSKSNQGVTAQLAASLRDNRTIFVKLREGKVHFVSSTRNLYFVDSLDFPVSEMIKKVFKGLKQIPNINQCYLDQHSYFKGAFCIHLNTSQHDAVLVALRLQGIVIKVTKTAISRGV</sequence>
<name>A0A4R1EVI4_9GAMM</name>
<proteinExistence type="predicted"/>
<reference evidence="1 2" key="1">
    <citation type="submission" date="2019-03" db="EMBL/GenBank/DDBJ databases">
        <title>Genomic Encyclopedia of Type Strains, Phase IV (KMG-IV): sequencing the most valuable type-strain genomes for metagenomic binning, comparative biology and taxonomic classification.</title>
        <authorList>
            <person name="Goeker M."/>
        </authorList>
    </citation>
    <scope>NUCLEOTIDE SEQUENCE [LARGE SCALE GENOMIC DNA]</scope>
    <source>
        <strain evidence="1 2">DSM 24830</strain>
    </source>
</reference>
<dbReference type="EMBL" id="SMFQ01000004">
    <property type="protein sequence ID" value="TCJ85303.1"/>
    <property type="molecule type" value="Genomic_DNA"/>
</dbReference>
<dbReference type="AlphaFoldDB" id="A0A4R1EVI4"/>
<dbReference type="Proteomes" id="UP000294887">
    <property type="component" value="Unassembled WGS sequence"/>
</dbReference>
<keyword evidence="2" id="KW-1185">Reference proteome</keyword>
<comment type="caution">
    <text evidence="1">The sequence shown here is derived from an EMBL/GenBank/DDBJ whole genome shotgun (WGS) entry which is preliminary data.</text>
</comment>